<organism evidence="3 4">
    <name type="scientific">Lentithecium fluviatile CBS 122367</name>
    <dbReference type="NCBI Taxonomy" id="1168545"/>
    <lineage>
        <taxon>Eukaryota</taxon>
        <taxon>Fungi</taxon>
        <taxon>Dikarya</taxon>
        <taxon>Ascomycota</taxon>
        <taxon>Pezizomycotina</taxon>
        <taxon>Dothideomycetes</taxon>
        <taxon>Pleosporomycetidae</taxon>
        <taxon>Pleosporales</taxon>
        <taxon>Massarineae</taxon>
        <taxon>Lentitheciaceae</taxon>
        <taxon>Lentithecium</taxon>
    </lineage>
</organism>
<evidence type="ECO:0000313" key="3">
    <source>
        <dbReference type="EMBL" id="KAF2690724.1"/>
    </source>
</evidence>
<dbReference type="AlphaFoldDB" id="A0A6G1JJJ3"/>
<reference evidence="3" key="1">
    <citation type="journal article" date="2020" name="Stud. Mycol.">
        <title>101 Dothideomycetes genomes: a test case for predicting lifestyles and emergence of pathogens.</title>
        <authorList>
            <person name="Haridas S."/>
            <person name="Albert R."/>
            <person name="Binder M."/>
            <person name="Bloem J."/>
            <person name="Labutti K."/>
            <person name="Salamov A."/>
            <person name="Andreopoulos B."/>
            <person name="Baker S."/>
            <person name="Barry K."/>
            <person name="Bills G."/>
            <person name="Bluhm B."/>
            <person name="Cannon C."/>
            <person name="Castanera R."/>
            <person name="Culley D."/>
            <person name="Daum C."/>
            <person name="Ezra D."/>
            <person name="Gonzalez J."/>
            <person name="Henrissat B."/>
            <person name="Kuo A."/>
            <person name="Liang C."/>
            <person name="Lipzen A."/>
            <person name="Lutzoni F."/>
            <person name="Magnuson J."/>
            <person name="Mondo S."/>
            <person name="Nolan M."/>
            <person name="Ohm R."/>
            <person name="Pangilinan J."/>
            <person name="Park H.-J."/>
            <person name="Ramirez L."/>
            <person name="Alfaro M."/>
            <person name="Sun H."/>
            <person name="Tritt A."/>
            <person name="Yoshinaga Y."/>
            <person name="Zwiers L.-H."/>
            <person name="Turgeon B."/>
            <person name="Goodwin S."/>
            <person name="Spatafora J."/>
            <person name="Crous P."/>
            <person name="Grigoriev I."/>
        </authorList>
    </citation>
    <scope>NUCLEOTIDE SEQUENCE</scope>
    <source>
        <strain evidence="3">CBS 122367</strain>
    </source>
</reference>
<feature type="domain" description="DUF8212" evidence="2">
    <location>
        <begin position="219"/>
        <end position="247"/>
    </location>
</feature>
<name>A0A6G1JJJ3_9PLEO</name>
<evidence type="ECO:0000259" key="1">
    <source>
        <dbReference type="Pfam" id="PF06985"/>
    </source>
</evidence>
<accession>A0A6G1JJJ3</accession>
<evidence type="ECO:0000313" key="4">
    <source>
        <dbReference type="Proteomes" id="UP000799291"/>
    </source>
</evidence>
<dbReference type="InterPro" id="IPR058525">
    <property type="entry name" value="DUF8212"/>
</dbReference>
<gene>
    <name evidence="3" type="ORF">K458DRAFT_354931</name>
</gene>
<protein>
    <submittedName>
        <fullName evidence="3">HET-domain-containing protein</fullName>
    </submittedName>
</protein>
<dbReference type="InterPro" id="IPR010730">
    <property type="entry name" value="HET"/>
</dbReference>
<dbReference type="PANTHER" id="PTHR10622">
    <property type="entry name" value="HET DOMAIN-CONTAINING PROTEIN"/>
    <property type="match status" value="1"/>
</dbReference>
<dbReference type="OrthoDB" id="20872at2759"/>
<keyword evidence="4" id="KW-1185">Reference proteome</keyword>
<dbReference type="Pfam" id="PF06985">
    <property type="entry name" value="HET"/>
    <property type="match status" value="1"/>
</dbReference>
<dbReference type="EMBL" id="MU005570">
    <property type="protein sequence ID" value="KAF2690724.1"/>
    <property type="molecule type" value="Genomic_DNA"/>
</dbReference>
<dbReference type="Proteomes" id="UP000799291">
    <property type="component" value="Unassembled WGS sequence"/>
</dbReference>
<sequence length="358" mass="41005">MRLINCTTLEFEEFVGKQRPPYAILSHTWETHEISFNDYCGVEELRLKPGSGKILKTCEITLQMGYNYVWIDTCNIDKRSSAELTEAINSMFKWYRQANICIVYLSDLDSRDPSAEFARCRWFTRGWTLQELIAPRGAVFFDAHWILYGTKSQLGPELSRITGVTLDAITDGLLLSHHSVAELMSWAAHRETTREEDIAYCLFGIFGINLPLLYGEGKRAFIRLQEEIIRNSNDLSIFAWQAQDGDSASANGLRGILARSPAEFANAKGIVSTPRAYPEFSMTNRGLKIDTPLRLHNSRRRKFMSLRCRYRDMPEGQNLGIWLRNLARLSFRVQANELSVEDPENTTEDPRVPTIYVV</sequence>
<feature type="domain" description="Heterokaryon incompatibility" evidence="1">
    <location>
        <begin position="22"/>
        <end position="111"/>
    </location>
</feature>
<dbReference type="Pfam" id="PF26640">
    <property type="entry name" value="DUF8212"/>
    <property type="match status" value="1"/>
</dbReference>
<dbReference type="PANTHER" id="PTHR10622:SF12">
    <property type="entry name" value="HET DOMAIN-CONTAINING PROTEIN"/>
    <property type="match status" value="1"/>
</dbReference>
<proteinExistence type="predicted"/>
<evidence type="ECO:0000259" key="2">
    <source>
        <dbReference type="Pfam" id="PF26640"/>
    </source>
</evidence>